<proteinExistence type="predicted"/>
<evidence type="ECO:0000313" key="3">
    <source>
        <dbReference type="Proteomes" id="UP000321393"/>
    </source>
</evidence>
<evidence type="ECO:0000313" key="2">
    <source>
        <dbReference type="EMBL" id="TYK06303.1"/>
    </source>
</evidence>
<organism evidence="2 4">
    <name type="scientific">Cucumis melo var. makuwa</name>
    <name type="common">Oriental melon</name>
    <dbReference type="NCBI Taxonomy" id="1194695"/>
    <lineage>
        <taxon>Eukaryota</taxon>
        <taxon>Viridiplantae</taxon>
        <taxon>Streptophyta</taxon>
        <taxon>Embryophyta</taxon>
        <taxon>Tracheophyta</taxon>
        <taxon>Spermatophyta</taxon>
        <taxon>Magnoliopsida</taxon>
        <taxon>eudicotyledons</taxon>
        <taxon>Gunneridae</taxon>
        <taxon>Pentapetalae</taxon>
        <taxon>rosids</taxon>
        <taxon>fabids</taxon>
        <taxon>Cucurbitales</taxon>
        <taxon>Cucurbitaceae</taxon>
        <taxon>Benincaseae</taxon>
        <taxon>Cucumis</taxon>
    </lineage>
</organism>
<dbReference type="OrthoDB" id="1729438at2759"/>
<dbReference type="Proteomes" id="UP000321947">
    <property type="component" value="Unassembled WGS sequence"/>
</dbReference>
<name>A0A5D3C317_CUCMM</name>
<sequence>MHSGLLYILQEIKPRTSEELATRTHGMGLNIANKGAKDFPVPKVRKDKKEIKCAEKIVNTVKKSIVVNTTPMKFSKRKEKLLEKQLIQILKCKRPEQVEKDENPEVIACHAINAKKEESIPSRTLKKEGVTKELSRFNVGDLLLLSQETKTIALSNSSAPAATYESTPYYMSIKFSDEDFLLGSKLHSRPLCFWICSRTKSRPDSHR</sequence>
<gene>
    <name evidence="2" type="ORF">E5676_scaffold594G00130</name>
    <name evidence="1" type="ORF">E6C27_scaffold67G00120</name>
</gene>
<dbReference type="EMBL" id="SSTD01013550">
    <property type="protein sequence ID" value="TYK06303.1"/>
    <property type="molecule type" value="Genomic_DNA"/>
</dbReference>
<reference evidence="3 4" key="1">
    <citation type="submission" date="2019-08" db="EMBL/GenBank/DDBJ databases">
        <title>Draft genome sequences of two oriental melons (Cucumis melo L. var makuwa).</title>
        <authorList>
            <person name="Kwon S.-Y."/>
        </authorList>
    </citation>
    <scope>NUCLEOTIDE SEQUENCE [LARGE SCALE GENOMIC DNA]</scope>
    <source>
        <strain evidence="4">cv. Chang Bougi</strain>
        <strain evidence="3">cv. SW 3</strain>
        <tissue evidence="2">Leaf</tissue>
    </source>
</reference>
<evidence type="ECO:0000313" key="1">
    <source>
        <dbReference type="EMBL" id="KAA0041682.1"/>
    </source>
</evidence>
<dbReference type="AlphaFoldDB" id="A0A5D3C317"/>
<dbReference type="EMBL" id="SSTE01016227">
    <property type="protein sequence ID" value="KAA0041682.1"/>
    <property type="molecule type" value="Genomic_DNA"/>
</dbReference>
<evidence type="ECO:0000313" key="4">
    <source>
        <dbReference type="Proteomes" id="UP000321947"/>
    </source>
</evidence>
<accession>A0A5D3C317</accession>
<comment type="caution">
    <text evidence="2">The sequence shown here is derived from an EMBL/GenBank/DDBJ whole genome shotgun (WGS) entry which is preliminary data.</text>
</comment>
<dbReference type="Proteomes" id="UP000321393">
    <property type="component" value="Unassembled WGS sequence"/>
</dbReference>
<protein>
    <submittedName>
        <fullName evidence="2">Ty3-gypsy retrotransposon protein</fullName>
    </submittedName>
</protein>